<dbReference type="EMBL" id="WELC01000023">
    <property type="protein sequence ID" value="KAB7628936.1"/>
    <property type="molecule type" value="Genomic_DNA"/>
</dbReference>
<evidence type="ECO:0000313" key="2">
    <source>
        <dbReference type="EMBL" id="KAB7628936.1"/>
    </source>
</evidence>
<sequence length="444" mass="47884">MTLPPLTAGERMYWPSHGPAHARHCRPRARLAVLAWLMLAVGQAAASSPERPASPPRLPAVDALLRESTGRQGYTGAVALVIHNGRIVHDAGYGWQDLAHATPMQRDSIFRIYSMTKTVASVAALMLVEEGRLDLDDPVARHLPEFSGLQVFTGGTAAAPQLRPARQTLTVRHLLTHTAGFAAGGEGFEAVTELLEHQQVQAADSLATYTTRLARVPLATEPGTRFRYDSTSIEVLSRLVEVVGGLPFEQFMQQRIFRPLDMRDTGFVVPVRDRARVVALTTMGGHGDLVLADEVHARVPGSALRPYPSGAGGLYSTAGDYGRFAQMLLDGGRCGEVQLLRPSTVALMMQNQLVHTALPRPVTEFSDAEGFGLGGSVLLDPALKGRTASVGAFGWSGAASTYYTIDPARRLVAILMLQHLPGGNDDLPRISTTFYNRVDEAIDP</sequence>
<reference evidence="2 3" key="1">
    <citation type="submission" date="2019-10" db="EMBL/GenBank/DDBJ databases">
        <title>Halotolerant bacteria associated to Saharan-endemic halophytes Stipa tenacissima L. and Atriplex halimus L mitigate salt stress and promote growth of tomato plants.</title>
        <authorList>
            <person name="Dif G."/>
        </authorList>
    </citation>
    <scope>NUCLEOTIDE SEQUENCE [LARGE SCALE GENOMIC DNA]</scope>
    <source>
        <strain evidence="2 3">IS26</strain>
    </source>
</reference>
<dbReference type="InterPro" id="IPR001466">
    <property type="entry name" value="Beta-lactam-related"/>
</dbReference>
<dbReference type="InterPro" id="IPR012338">
    <property type="entry name" value="Beta-lactam/transpept-like"/>
</dbReference>
<proteinExistence type="predicted"/>
<protein>
    <submittedName>
        <fullName evidence="2">Serine hydrolase</fullName>
    </submittedName>
</protein>
<evidence type="ECO:0000259" key="1">
    <source>
        <dbReference type="Pfam" id="PF00144"/>
    </source>
</evidence>
<accession>A0A7V7YDP5</accession>
<dbReference type="Gene3D" id="3.40.710.10">
    <property type="entry name" value="DD-peptidase/beta-lactamase superfamily"/>
    <property type="match status" value="1"/>
</dbReference>
<feature type="domain" description="Beta-lactamase-related" evidence="1">
    <location>
        <begin position="61"/>
        <end position="425"/>
    </location>
</feature>
<comment type="caution">
    <text evidence="2">The sequence shown here is derived from an EMBL/GenBank/DDBJ whole genome shotgun (WGS) entry which is preliminary data.</text>
</comment>
<evidence type="ECO:0000313" key="3">
    <source>
        <dbReference type="Proteomes" id="UP000449004"/>
    </source>
</evidence>
<dbReference type="PANTHER" id="PTHR43283:SF3">
    <property type="entry name" value="BETA-LACTAMASE FAMILY PROTEIN (AFU_ORTHOLOGUE AFUA_5G07500)"/>
    <property type="match status" value="1"/>
</dbReference>
<keyword evidence="2" id="KW-0378">Hydrolase</keyword>
<dbReference type="AlphaFoldDB" id="A0A7V7YDP5"/>
<dbReference type="GO" id="GO:0016787">
    <property type="term" value="F:hydrolase activity"/>
    <property type="evidence" value="ECO:0007669"/>
    <property type="project" value="UniProtKB-KW"/>
</dbReference>
<name>A0A7V7YDP5_9GAMM</name>
<dbReference type="Proteomes" id="UP000449004">
    <property type="component" value="Unassembled WGS sequence"/>
</dbReference>
<gene>
    <name evidence="2" type="ORF">F9K92_15945</name>
</gene>
<dbReference type="SUPFAM" id="SSF56601">
    <property type="entry name" value="beta-lactamase/transpeptidase-like"/>
    <property type="match status" value="1"/>
</dbReference>
<dbReference type="InterPro" id="IPR050789">
    <property type="entry name" value="Diverse_Enzym_Activities"/>
</dbReference>
<dbReference type="PANTHER" id="PTHR43283">
    <property type="entry name" value="BETA-LACTAMASE-RELATED"/>
    <property type="match status" value="1"/>
</dbReference>
<organism evidence="2 3">
    <name type="scientific">Stenotrophomonas rhizophila</name>
    <dbReference type="NCBI Taxonomy" id="216778"/>
    <lineage>
        <taxon>Bacteria</taxon>
        <taxon>Pseudomonadati</taxon>
        <taxon>Pseudomonadota</taxon>
        <taxon>Gammaproteobacteria</taxon>
        <taxon>Lysobacterales</taxon>
        <taxon>Lysobacteraceae</taxon>
        <taxon>Stenotrophomonas</taxon>
    </lineage>
</organism>
<dbReference type="Pfam" id="PF00144">
    <property type="entry name" value="Beta-lactamase"/>
    <property type="match status" value="1"/>
</dbReference>